<evidence type="ECO:0000313" key="2">
    <source>
        <dbReference type="EMBL" id="GBP12883.1"/>
    </source>
</evidence>
<keyword evidence="3" id="KW-1185">Reference proteome</keyword>
<evidence type="ECO:0000313" key="3">
    <source>
        <dbReference type="Proteomes" id="UP000299102"/>
    </source>
</evidence>
<dbReference type="EMBL" id="BGZK01000053">
    <property type="protein sequence ID" value="GBP12883.1"/>
    <property type="molecule type" value="Genomic_DNA"/>
</dbReference>
<reference evidence="2 3" key="1">
    <citation type="journal article" date="2019" name="Commun. Biol.">
        <title>The bagworm genome reveals a unique fibroin gene that provides high tensile strength.</title>
        <authorList>
            <person name="Kono N."/>
            <person name="Nakamura H."/>
            <person name="Ohtoshi R."/>
            <person name="Tomita M."/>
            <person name="Numata K."/>
            <person name="Arakawa K."/>
        </authorList>
    </citation>
    <scope>NUCLEOTIDE SEQUENCE [LARGE SCALE GENOMIC DNA]</scope>
</reference>
<organism evidence="2 3">
    <name type="scientific">Eumeta variegata</name>
    <name type="common">Bagworm moth</name>
    <name type="synonym">Eumeta japonica</name>
    <dbReference type="NCBI Taxonomy" id="151549"/>
    <lineage>
        <taxon>Eukaryota</taxon>
        <taxon>Metazoa</taxon>
        <taxon>Ecdysozoa</taxon>
        <taxon>Arthropoda</taxon>
        <taxon>Hexapoda</taxon>
        <taxon>Insecta</taxon>
        <taxon>Pterygota</taxon>
        <taxon>Neoptera</taxon>
        <taxon>Endopterygota</taxon>
        <taxon>Lepidoptera</taxon>
        <taxon>Glossata</taxon>
        <taxon>Ditrysia</taxon>
        <taxon>Tineoidea</taxon>
        <taxon>Psychidae</taxon>
        <taxon>Oiketicinae</taxon>
        <taxon>Eumeta</taxon>
    </lineage>
</organism>
<name>A0A4C1TEC4_EUMVA</name>
<feature type="region of interest" description="Disordered" evidence="1">
    <location>
        <begin position="156"/>
        <end position="180"/>
    </location>
</feature>
<sequence>MTQTARVAVGNFCQAHRPSTSDSLFQTRNTWTAVQRAAPAVPSDDLNQDPYLFEPPLGKSLKKIFLWLQCNARRAQHIWLRCESLQANSKVRGGELAAHASFDRRGPLGIKLRGRDTNGYPERNESVFVVVSRLSPNCRGMHPHIHFISDRGARLKPSMPARASRRAGDGCRQYDGNVRH</sequence>
<gene>
    <name evidence="2" type="ORF">EVAR_6191_1</name>
</gene>
<dbReference type="Proteomes" id="UP000299102">
    <property type="component" value="Unassembled WGS sequence"/>
</dbReference>
<proteinExistence type="predicted"/>
<dbReference type="AlphaFoldDB" id="A0A4C1TEC4"/>
<evidence type="ECO:0000256" key="1">
    <source>
        <dbReference type="SAM" id="MobiDB-lite"/>
    </source>
</evidence>
<comment type="caution">
    <text evidence="2">The sequence shown here is derived from an EMBL/GenBank/DDBJ whole genome shotgun (WGS) entry which is preliminary data.</text>
</comment>
<protein>
    <submittedName>
        <fullName evidence="2">Uncharacterized protein</fullName>
    </submittedName>
</protein>
<accession>A0A4C1TEC4</accession>